<feature type="transmembrane region" description="Helical" evidence="1">
    <location>
        <begin position="36"/>
        <end position="55"/>
    </location>
</feature>
<evidence type="ECO:0000256" key="1">
    <source>
        <dbReference type="SAM" id="Phobius"/>
    </source>
</evidence>
<sequence>MSFAAPAWRYGVGDFFCVGDRFFDPGAVRFRLNADMGIMTALTVALALMTDFFLLPPLLMKLDRPDTIDKEVPG</sequence>
<dbReference type="EMBL" id="CAADEW010000113">
    <property type="protein sequence ID" value="VFJ61378.1"/>
    <property type="molecule type" value="Genomic_DNA"/>
</dbReference>
<dbReference type="AlphaFoldDB" id="A0A450T4M2"/>
<reference evidence="2" key="1">
    <citation type="submission" date="2019-02" db="EMBL/GenBank/DDBJ databases">
        <authorList>
            <person name="Gruber-Vodicka R. H."/>
            <person name="Seah K. B. B."/>
        </authorList>
    </citation>
    <scope>NUCLEOTIDE SEQUENCE</scope>
    <source>
        <strain evidence="2">BECK_BZ15</strain>
    </source>
</reference>
<accession>A0A450T4M2</accession>
<name>A0A450T4M2_9GAMM</name>
<proteinExistence type="predicted"/>
<keyword evidence="1" id="KW-0472">Membrane</keyword>
<gene>
    <name evidence="2" type="ORF">BECKFW1821A_GA0114235_11132</name>
</gene>
<keyword evidence="1" id="KW-0812">Transmembrane</keyword>
<evidence type="ECO:0000313" key="2">
    <source>
        <dbReference type="EMBL" id="VFJ61378.1"/>
    </source>
</evidence>
<protein>
    <submittedName>
        <fullName evidence="2">Uncharacterized protein</fullName>
    </submittedName>
</protein>
<organism evidence="2">
    <name type="scientific">Candidatus Kentrum sp. FW</name>
    <dbReference type="NCBI Taxonomy" id="2126338"/>
    <lineage>
        <taxon>Bacteria</taxon>
        <taxon>Pseudomonadati</taxon>
        <taxon>Pseudomonadota</taxon>
        <taxon>Gammaproteobacteria</taxon>
        <taxon>Candidatus Kentrum</taxon>
    </lineage>
</organism>
<keyword evidence="1" id="KW-1133">Transmembrane helix</keyword>